<gene>
    <name evidence="2" type="ORF">ABC974_09055</name>
</gene>
<evidence type="ECO:0000313" key="3">
    <source>
        <dbReference type="Proteomes" id="UP001419910"/>
    </source>
</evidence>
<dbReference type="NCBIfam" id="TIGR02001">
    <property type="entry name" value="gcw_chp"/>
    <property type="match status" value="1"/>
</dbReference>
<protein>
    <submittedName>
        <fullName evidence="2">TorF family putative porin</fullName>
    </submittedName>
</protein>
<dbReference type="Pfam" id="PF09694">
    <property type="entry name" value="Gcw_chp"/>
    <property type="match status" value="1"/>
</dbReference>
<sequence length="268" mass="28509">MRFSMISLSALMLASAATPAFADDAPTAPPPAITINGSATVVSDYRFRGVSQTDKNVAIQGSITLTHESGLYVSVWGSSVDSYVTASQAGHQEVDIIGGYKKTWNGTTFDVGVLYYVYPKTKFLPGDMSSSNFFEPYFDISHTFGPVTAKATVNYAPKQKALALDQGFFSGSSAKEDNVYLAGDFSAAIPHTPVGLTAHIGHTWGPSWLATDATGSTEYTDWGLGATYTWKSLTFGVSYVDTDADFRDAYTNGKISNAGVVGTIGVSF</sequence>
<proteinExistence type="predicted"/>
<evidence type="ECO:0000256" key="1">
    <source>
        <dbReference type="SAM" id="SignalP"/>
    </source>
</evidence>
<reference evidence="2 3" key="1">
    <citation type="submission" date="2024-05" db="EMBL/GenBank/DDBJ databases">
        <authorList>
            <person name="Liu Q."/>
            <person name="Xin Y.-H."/>
        </authorList>
    </citation>
    <scope>NUCLEOTIDE SEQUENCE [LARGE SCALE GENOMIC DNA]</scope>
    <source>
        <strain evidence="2 3">CGMCC 1.10181</strain>
    </source>
</reference>
<keyword evidence="1" id="KW-0732">Signal</keyword>
<evidence type="ECO:0000313" key="2">
    <source>
        <dbReference type="EMBL" id="MEN2789772.1"/>
    </source>
</evidence>
<accession>A0ABU9Y1U0</accession>
<comment type="caution">
    <text evidence="2">The sequence shown here is derived from an EMBL/GenBank/DDBJ whole genome shotgun (WGS) entry which is preliminary data.</text>
</comment>
<dbReference type="InterPro" id="IPR010239">
    <property type="entry name" value="CHP02001"/>
</dbReference>
<feature type="chain" id="PRO_5045649429" evidence="1">
    <location>
        <begin position="23"/>
        <end position="268"/>
    </location>
</feature>
<dbReference type="Proteomes" id="UP001419910">
    <property type="component" value="Unassembled WGS sequence"/>
</dbReference>
<dbReference type="EMBL" id="JBDIME010000005">
    <property type="protein sequence ID" value="MEN2789772.1"/>
    <property type="molecule type" value="Genomic_DNA"/>
</dbReference>
<feature type="signal peptide" evidence="1">
    <location>
        <begin position="1"/>
        <end position="22"/>
    </location>
</feature>
<dbReference type="RefSeq" id="WP_343889451.1">
    <property type="nucleotide sequence ID" value="NZ_BAAAEH010000022.1"/>
</dbReference>
<keyword evidence="3" id="KW-1185">Reference proteome</keyword>
<organism evidence="2 3">
    <name type="scientific">Sphingomonas oligophenolica</name>
    <dbReference type="NCBI Taxonomy" id="301154"/>
    <lineage>
        <taxon>Bacteria</taxon>
        <taxon>Pseudomonadati</taxon>
        <taxon>Pseudomonadota</taxon>
        <taxon>Alphaproteobacteria</taxon>
        <taxon>Sphingomonadales</taxon>
        <taxon>Sphingomonadaceae</taxon>
        <taxon>Sphingomonas</taxon>
    </lineage>
</organism>
<name>A0ABU9Y1U0_9SPHN</name>